<evidence type="ECO:0000256" key="1">
    <source>
        <dbReference type="ARBA" id="ARBA00004245"/>
    </source>
</evidence>
<dbReference type="GO" id="GO:0005874">
    <property type="term" value="C:microtubule"/>
    <property type="evidence" value="ECO:0007669"/>
    <property type="project" value="TreeGrafter"/>
</dbReference>
<dbReference type="PANTHER" id="PTHR47968:SF75">
    <property type="entry name" value="CENTROMERE-ASSOCIATED PROTEIN E"/>
    <property type="match status" value="1"/>
</dbReference>
<gene>
    <name evidence="11" type="ORF">K0M31_001269</name>
</gene>
<keyword evidence="5" id="KW-0505">Motor protein</keyword>
<dbReference type="AlphaFoldDB" id="A0AA40KXL3"/>
<dbReference type="EMBL" id="JAHYIQ010000001">
    <property type="protein sequence ID" value="KAK1136730.1"/>
    <property type="molecule type" value="Genomic_DNA"/>
</dbReference>
<feature type="coiled-coil region" evidence="8">
    <location>
        <begin position="85"/>
        <end position="112"/>
    </location>
</feature>
<dbReference type="PROSITE" id="PS50067">
    <property type="entry name" value="KINESIN_MOTOR_2"/>
    <property type="match status" value="1"/>
</dbReference>
<dbReference type="GO" id="GO:0007018">
    <property type="term" value="P:microtubule-based movement"/>
    <property type="evidence" value="ECO:0007669"/>
    <property type="project" value="InterPro"/>
</dbReference>
<keyword evidence="3" id="KW-0067">ATP-binding</keyword>
<dbReference type="GO" id="GO:0005524">
    <property type="term" value="F:ATP binding"/>
    <property type="evidence" value="ECO:0007669"/>
    <property type="project" value="UniProtKB-KW"/>
</dbReference>
<feature type="region of interest" description="Disordered" evidence="9">
    <location>
        <begin position="51"/>
        <end position="85"/>
    </location>
</feature>
<dbReference type="GO" id="GO:0008017">
    <property type="term" value="F:microtubule binding"/>
    <property type="evidence" value="ECO:0007669"/>
    <property type="project" value="InterPro"/>
</dbReference>
<protein>
    <recommendedName>
        <fullName evidence="10">Kinesin motor domain-containing protein</fullName>
    </recommendedName>
</protein>
<evidence type="ECO:0000259" key="10">
    <source>
        <dbReference type="PROSITE" id="PS50067"/>
    </source>
</evidence>
<reference evidence="11" key="1">
    <citation type="submission" date="2021-10" db="EMBL/GenBank/DDBJ databases">
        <title>Melipona bicolor Genome sequencing and assembly.</title>
        <authorList>
            <person name="Araujo N.S."/>
            <person name="Arias M.C."/>
        </authorList>
    </citation>
    <scope>NUCLEOTIDE SEQUENCE</scope>
    <source>
        <strain evidence="11">USP_2M_L1-L4_2017</strain>
        <tissue evidence="11">Whole body</tissue>
    </source>
</reference>
<dbReference type="GO" id="GO:0000278">
    <property type="term" value="P:mitotic cell cycle"/>
    <property type="evidence" value="ECO:0007669"/>
    <property type="project" value="TreeGrafter"/>
</dbReference>
<comment type="caution">
    <text evidence="11">The sequence shown here is derived from an EMBL/GenBank/DDBJ whole genome shotgun (WGS) entry which is preliminary data.</text>
</comment>
<keyword evidence="12" id="KW-1185">Reference proteome</keyword>
<evidence type="ECO:0000256" key="6">
    <source>
        <dbReference type="ARBA" id="ARBA00023212"/>
    </source>
</evidence>
<comment type="subcellular location">
    <subcellularLocation>
        <location evidence="1">Cytoplasm</location>
        <location evidence="1">Cytoskeleton</location>
    </subcellularLocation>
</comment>
<keyword evidence="2" id="KW-0547">Nucleotide-binding</keyword>
<accession>A0AA40KXL3</accession>
<keyword evidence="6" id="KW-0963">Cytoplasm</keyword>
<organism evidence="11 12">
    <name type="scientific">Melipona bicolor</name>
    <dbReference type="NCBI Taxonomy" id="60889"/>
    <lineage>
        <taxon>Eukaryota</taxon>
        <taxon>Metazoa</taxon>
        <taxon>Ecdysozoa</taxon>
        <taxon>Arthropoda</taxon>
        <taxon>Hexapoda</taxon>
        <taxon>Insecta</taxon>
        <taxon>Pterygota</taxon>
        <taxon>Neoptera</taxon>
        <taxon>Endopterygota</taxon>
        <taxon>Hymenoptera</taxon>
        <taxon>Apocrita</taxon>
        <taxon>Aculeata</taxon>
        <taxon>Apoidea</taxon>
        <taxon>Anthophila</taxon>
        <taxon>Apidae</taxon>
        <taxon>Melipona</taxon>
    </lineage>
</organism>
<evidence type="ECO:0000256" key="4">
    <source>
        <dbReference type="ARBA" id="ARBA00023054"/>
    </source>
</evidence>
<evidence type="ECO:0000313" key="11">
    <source>
        <dbReference type="EMBL" id="KAK1136730.1"/>
    </source>
</evidence>
<keyword evidence="4 8" id="KW-0175">Coiled coil</keyword>
<dbReference type="Pfam" id="PF00225">
    <property type="entry name" value="Kinesin"/>
    <property type="match status" value="1"/>
</dbReference>
<dbReference type="Proteomes" id="UP001177670">
    <property type="component" value="Unassembled WGS sequence"/>
</dbReference>
<feature type="domain" description="Kinesin motor" evidence="10">
    <location>
        <begin position="1"/>
        <end position="116"/>
    </location>
</feature>
<evidence type="ECO:0000256" key="7">
    <source>
        <dbReference type="PROSITE-ProRule" id="PRU00283"/>
    </source>
</evidence>
<feature type="compositionally biased region" description="Basic and acidic residues" evidence="9">
    <location>
        <begin position="76"/>
        <end position="85"/>
    </location>
</feature>
<dbReference type="PANTHER" id="PTHR47968">
    <property type="entry name" value="CENTROMERE PROTEIN E"/>
    <property type="match status" value="1"/>
</dbReference>
<dbReference type="GO" id="GO:0003777">
    <property type="term" value="F:microtubule motor activity"/>
    <property type="evidence" value="ECO:0007669"/>
    <property type="project" value="InterPro"/>
</dbReference>
<evidence type="ECO:0000313" key="12">
    <source>
        <dbReference type="Proteomes" id="UP001177670"/>
    </source>
</evidence>
<dbReference type="SUPFAM" id="SSF52540">
    <property type="entry name" value="P-loop containing nucleoside triphosphate hydrolases"/>
    <property type="match status" value="1"/>
</dbReference>
<evidence type="ECO:0000256" key="2">
    <source>
        <dbReference type="ARBA" id="ARBA00022741"/>
    </source>
</evidence>
<name>A0AA40KXL3_9HYME</name>
<dbReference type="InterPro" id="IPR001752">
    <property type="entry name" value="Kinesin_motor_dom"/>
</dbReference>
<evidence type="ECO:0000256" key="9">
    <source>
        <dbReference type="SAM" id="MobiDB-lite"/>
    </source>
</evidence>
<comment type="similarity">
    <text evidence="7">Belongs to the TRAFAC class myosin-kinesin ATPase superfamily. Kinesin family.</text>
</comment>
<dbReference type="InterPro" id="IPR036961">
    <property type="entry name" value="Kinesin_motor_dom_sf"/>
</dbReference>
<sequence>MEIYNERVNALLKKSGTDLKINEDSGGQAILQCKEEIANSPEHVLSIMKKGNKNRGIEETNMNKRSSRSHSIFKNRTNENRSTKVEEIKSKLQEKNRVNQFLEELIELLKTHANAH</sequence>
<evidence type="ECO:0000256" key="5">
    <source>
        <dbReference type="ARBA" id="ARBA00023175"/>
    </source>
</evidence>
<comment type="caution">
    <text evidence="7">Lacks conserved residue(s) required for the propagation of feature annotation.</text>
</comment>
<evidence type="ECO:0000256" key="3">
    <source>
        <dbReference type="ARBA" id="ARBA00022840"/>
    </source>
</evidence>
<dbReference type="InterPro" id="IPR027640">
    <property type="entry name" value="Kinesin-like_fam"/>
</dbReference>
<dbReference type="Gene3D" id="3.40.850.10">
    <property type="entry name" value="Kinesin motor domain"/>
    <property type="match status" value="1"/>
</dbReference>
<keyword evidence="6" id="KW-0206">Cytoskeleton</keyword>
<proteinExistence type="inferred from homology"/>
<evidence type="ECO:0000256" key="8">
    <source>
        <dbReference type="SAM" id="Coils"/>
    </source>
</evidence>
<dbReference type="InterPro" id="IPR027417">
    <property type="entry name" value="P-loop_NTPase"/>
</dbReference>